<proteinExistence type="predicted"/>
<dbReference type="RefSeq" id="WP_317832004.1">
    <property type="nucleotide sequence ID" value="NZ_CP136920.1"/>
</dbReference>
<protein>
    <submittedName>
        <fullName evidence="2">Uncharacterized protein</fullName>
    </submittedName>
</protein>
<reference evidence="2 3" key="1">
    <citation type="submission" date="2023-10" db="EMBL/GenBank/DDBJ databases">
        <title>Rubellicoccus peritrichatus gen. nov., sp. nov., isolated from an algae of coral reef tank.</title>
        <authorList>
            <person name="Luo J."/>
        </authorList>
    </citation>
    <scope>NUCLEOTIDE SEQUENCE [LARGE SCALE GENOMIC DNA]</scope>
    <source>
        <strain evidence="2 3">CR14</strain>
    </source>
</reference>
<evidence type="ECO:0000313" key="2">
    <source>
        <dbReference type="EMBL" id="WOO39943.1"/>
    </source>
</evidence>
<sequence length="256" mass="29472">MRLILLLFACILIQSTAATAKEKAWQFPWPQNYIKLNVKLDSEDLDGSESTRLYITGQDGFKMGGALSSIWSVTSGKGQSMNVKMLYRPDVKTWFYLYAKPSSIPMDNAKAFRAYAERIVKKAEKDKSFKIEFDLNEDEELRIYPEIPESHLARFKESGVELTDVALSRLRPRLFGNVYYQLEYDTVQNDVPVKGSLVFVDVDDWVLCYEIETNADGRDYPRKSLSDFLAHLYVEDRYIDDSLQVADQPKKVDLSN</sequence>
<feature type="signal peptide" evidence="1">
    <location>
        <begin position="1"/>
        <end position="20"/>
    </location>
</feature>
<name>A0AAQ3LAI6_9BACT</name>
<feature type="chain" id="PRO_5042926983" evidence="1">
    <location>
        <begin position="21"/>
        <end position="256"/>
    </location>
</feature>
<evidence type="ECO:0000256" key="1">
    <source>
        <dbReference type="SAM" id="SignalP"/>
    </source>
</evidence>
<accession>A0AAQ3LAI6</accession>
<dbReference type="EMBL" id="CP136920">
    <property type="protein sequence ID" value="WOO39943.1"/>
    <property type="molecule type" value="Genomic_DNA"/>
</dbReference>
<organism evidence="2 3">
    <name type="scientific">Rubellicoccus peritrichatus</name>
    <dbReference type="NCBI Taxonomy" id="3080537"/>
    <lineage>
        <taxon>Bacteria</taxon>
        <taxon>Pseudomonadati</taxon>
        <taxon>Verrucomicrobiota</taxon>
        <taxon>Opitutia</taxon>
        <taxon>Puniceicoccales</taxon>
        <taxon>Cerasicoccaceae</taxon>
        <taxon>Rubellicoccus</taxon>
    </lineage>
</organism>
<dbReference type="Proteomes" id="UP001304300">
    <property type="component" value="Chromosome"/>
</dbReference>
<keyword evidence="1" id="KW-0732">Signal</keyword>
<dbReference type="KEGG" id="puo:RZN69_15055"/>
<gene>
    <name evidence="2" type="ORF">RZN69_15055</name>
</gene>
<dbReference type="AlphaFoldDB" id="A0AAQ3LAI6"/>
<evidence type="ECO:0000313" key="3">
    <source>
        <dbReference type="Proteomes" id="UP001304300"/>
    </source>
</evidence>
<keyword evidence="3" id="KW-1185">Reference proteome</keyword>